<sequence>MQVPEHSAGGFGPLERSNPAAYRNEHPIHPLRREERLQLELTEAPASPAFPSHQDHSIDIRSGQETSSIVQGVDESDNAFYDRLAYHHAPQLKNQASTDLTVSEGRTQTHAIAIPARTSVQTQSRGVSVNTCRWLIAGGVTLGIVVIVVLAFLWDHFVGGSDDGGTAVVYSGGSSGYRGRGKIG</sequence>
<evidence type="ECO:0000256" key="1">
    <source>
        <dbReference type="SAM" id="MobiDB-lite"/>
    </source>
</evidence>
<keyword evidence="2" id="KW-0472">Membrane</keyword>
<reference evidence="3" key="1">
    <citation type="submission" date="2022-10" db="EMBL/GenBank/DDBJ databases">
        <title>Puccinia triticina Genome sequencing and assembly.</title>
        <authorList>
            <person name="Li C."/>
        </authorList>
    </citation>
    <scope>NUCLEOTIDE SEQUENCE</scope>
    <source>
        <strain evidence="3">Pt15</strain>
    </source>
</reference>
<keyword evidence="4" id="KW-1185">Reference proteome</keyword>
<proteinExistence type="predicted"/>
<dbReference type="Proteomes" id="UP001164743">
    <property type="component" value="Chromosome 8A"/>
</dbReference>
<dbReference type="EMBL" id="CP110428">
    <property type="protein sequence ID" value="WAQ87238.1"/>
    <property type="molecule type" value="Genomic_DNA"/>
</dbReference>
<evidence type="ECO:0000313" key="4">
    <source>
        <dbReference type="Proteomes" id="UP001164743"/>
    </source>
</evidence>
<name>A0ABY7CSB4_9BASI</name>
<evidence type="ECO:0000313" key="3">
    <source>
        <dbReference type="EMBL" id="WAQ87238.1"/>
    </source>
</evidence>
<evidence type="ECO:0000256" key="2">
    <source>
        <dbReference type="SAM" id="Phobius"/>
    </source>
</evidence>
<accession>A0ABY7CSB4</accession>
<dbReference type="GeneID" id="77812435"/>
<organism evidence="3 4">
    <name type="scientific">Puccinia triticina</name>
    <dbReference type="NCBI Taxonomy" id="208348"/>
    <lineage>
        <taxon>Eukaryota</taxon>
        <taxon>Fungi</taxon>
        <taxon>Dikarya</taxon>
        <taxon>Basidiomycota</taxon>
        <taxon>Pucciniomycotina</taxon>
        <taxon>Pucciniomycetes</taxon>
        <taxon>Pucciniales</taxon>
        <taxon>Pucciniaceae</taxon>
        <taxon>Puccinia</taxon>
    </lineage>
</organism>
<keyword evidence="2" id="KW-1133">Transmembrane helix</keyword>
<feature type="transmembrane region" description="Helical" evidence="2">
    <location>
        <begin position="134"/>
        <end position="154"/>
    </location>
</feature>
<feature type="region of interest" description="Disordered" evidence="1">
    <location>
        <begin position="1"/>
        <end position="25"/>
    </location>
</feature>
<dbReference type="RefSeq" id="XP_053022793.1">
    <property type="nucleotide sequence ID" value="XM_053171540.1"/>
</dbReference>
<protein>
    <submittedName>
        <fullName evidence="3">Uncharacterized protein</fullName>
    </submittedName>
</protein>
<keyword evidence="2" id="KW-0812">Transmembrane</keyword>
<gene>
    <name evidence="3" type="ORF">PtA15_8A140</name>
</gene>